<evidence type="ECO:0000256" key="1">
    <source>
        <dbReference type="ARBA" id="ARBA00022849"/>
    </source>
</evidence>
<feature type="domain" description="HTH arsR-type" evidence="5">
    <location>
        <begin position="9"/>
        <end position="103"/>
    </location>
</feature>
<keyword evidence="4" id="KW-0804">Transcription</keyword>
<comment type="caution">
    <text evidence="6">The sequence shown here is derived from an EMBL/GenBank/DDBJ whole genome shotgun (WGS) entry which is preliminary data.</text>
</comment>
<organism evidence="6 7">
    <name type="scientific">Candidatus Muproteobacteria bacterium RBG_16_64_10</name>
    <dbReference type="NCBI Taxonomy" id="1817757"/>
    <lineage>
        <taxon>Bacteria</taxon>
        <taxon>Pseudomonadati</taxon>
        <taxon>Pseudomonadota</taxon>
        <taxon>Candidatus Muproteobacteria</taxon>
    </lineage>
</organism>
<name>A0A1F6T6X0_9PROT</name>
<dbReference type="Gene3D" id="1.10.10.10">
    <property type="entry name" value="Winged helix-like DNA-binding domain superfamily/Winged helix DNA-binding domain"/>
    <property type="match status" value="1"/>
</dbReference>
<gene>
    <name evidence="6" type="ORF">A2V91_05085</name>
</gene>
<evidence type="ECO:0000313" key="7">
    <source>
        <dbReference type="Proteomes" id="UP000179334"/>
    </source>
</evidence>
<dbReference type="EMBL" id="MFSR01000013">
    <property type="protein sequence ID" value="OGI40881.1"/>
    <property type="molecule type" value="Genomic_DNA"/>
</dbReference>
<dbReference type="CDD" id="cd00090">
    <property type="entry name" value="HTH_ARSR"/>
    <property type="match status" value="1"/>
</dbReference>
<evidence type="ECO:0000313" key="6">
    <source>
        <dbReference type="EMBL" id="OGI40881.1"/>
    </source>
</evidence>
<dbReference type="NCBIfam" id="NF033788">
    <property type="entry name" value="HTH_metalloreg"/>
    <property type="match status" value="1"/>
</dbReference>
<protein>
    <recommendedName>
        <fullName evidence="5">HTH arsR-type domain-containing protein</fullName>
    </recommendedName>
</protein>
<dbReference type="InterPro" id="IPR036388">
    <property type="entry name" value="WH-like_DNA-bd_sf"/>
</dbReference>
<evidence type="ECO:0000256" key="3">
    <source>
        <dbReference type="ARBA" id="ARBA00023125"/>
    </source>
</evidence>
<dbReference type="PANTHER" id="PTHR33154">
    <property type="entry name" value="TRANSCRIPTIONAL REGULATOR, ARSR FAMILY"/>
    <property type="match status" value="1"/>
</dbReference>
<dbReference type="InterPro" id="IPR001845">
    <property type="entry name" value="HTH_ArsR_DNA-bd_dom"/>
</dbReference>
<dbReference type="InterPro" id="IPR036390">
    <property type="entry name" value="WH_DNA-bd_sf"/>
</dbReference>
<proteinExistence type="predicted"/>
<dbReference type="InterPro" id="IPR051081">
    <property type="entry name" value="HTH_MetalResp_TranReg"/>
</dbReference>
<dbReference type="PANTHER" id="PTHR33154:SF18">
    <property type="entry name" value="ARSENICAL RESISTANCE OPERON REPRESSOR"/>
    <property type="match status" value="1"/>
</dbReference>
<dbReference type="InterPro" id="IPR018334">
    <property type="entry name" value="ArsR_HTH"/>
</dbReference>
<evidence type="ECO:0000259" key="5">
    <source>
        <dbReference type="PROSITE" id="PS50987"/>
    </source>
</evidence>
<dbReference type="AlphaFoldDB" id="A0A1F6T6X0"/>
<dbReference type="GO" id="GO:0003677">
    <property type="term" value="F:DNA binding"/>
    <property type="evidence" value="ECO:0007669"/>
    <property type="project" value="UniProtKB-KW"/>
</dbReference>
<dbReference type="Pfam" id="PF01022">
    <property type="entry name" value="HTH_5"/>
    <property type="match status" value="1"/>
</dbReference>
<dbReference type="GO" id="GO:0003700">
    <property type="term" value="F:DNA-binding transcription factor activity"/>
    <property type="evidence" value="ECO:0007669"/>
    <property type="project" value="InterPro"/>
</dbReference>
<dbReference type="GO" id="GO:0046685">
    <property type="term" value="P:response to arsenic-containing substance"/>
    <property type="evidence" value="ECO:0007669"/>
    <property type="project" value="UniProtKB-KW"/>
</dbReference>
<evidence type="ECO:0000256" key="4">
    <source>
        <dbReference type="ARBA" id="ARBA00023163"/>
    </source>
</evidence>
<sequence length="111" mass="12711">MNADMANGLPGEWLRFARFFSALGDTTRQQIILLFDPGEEICVNDIAQLFRLSRPAISHHLRVLRESELLVCEKRGKQVYYRVNYDLCADTLQTVHTFVSARAERSNAPAR</sequence>
<evidence type="ECO:0000256" key="2">
    <source>
        <dbReference type="ARBA" id="ARBA00023015"/>
    </source>
</evidence>
<dbReference type="InterPro" id="IPR011991">
    <property type="entry name" value="ArsR-like_HTH"/>
</dbReference>
<accession>A0A1F6T6X0</accession>
<keyword evidence="1" id="KW-0059">Arsenical resistance</keyword>
<dbReference type="PROSITE" id="PS00846">
    <property type="entry name" value="HTH_ARSR_1"/>
    <property type="match status" value="1"/>
</dbReference>
<dbReference type="PRINTS" id="PR00778">
    <property type="entry name" value="HTHARSR"/>
</dbReference>
<dbReference type="SMART" id="SM00418">
    <property type="entry name" value="HTH_ARSR"/>
    <property type="match status" value="1"/>
</dbReference>
<keyword evidence="2" id="KW-0805">Transcription regulation</keyword>
<dbReference type="PROSITE" id="PS50987">
    <property type="entry name" value="HTH_ARSR_2"/>
    <property type="match status" value="1"/>
</dbReference>
<reference evidence="6 7" key="1">
    <citation type="journal article" date="2016" name="Nat. Commun.">
        <title>Thousands of microbial genomes shed light on interconnected biogeochemical processes in an aquifer system.</title>
        <authorList>
            <person name="Anantharaman K."/>
            <person name="Brown C.T."/>
            <person name="Hug L.A."/>
            <person name="Sharon I."/>
            <person name="Castelle C.J."/>
            <person name="Probst A.J."/>
            <person name="Thomas B.C."/>
            <person name="Singh A."/>
            <person name="Wilkins M.J."/>
            <person name="Karaoz U."/>
            <person name="Brodie E.L."/>
            <person name="Williams K.H."/>
            <person name="Hubbard S.S."/>
            <person name="Banfield J.F."/>
        </authorList>
    </citation>
    <scope>NUCLEOTIDE SEQUENCE [LARGE SCALE GENOMIC DNA]</scope>
</reference>
<dbReference type="Proteomes" id="UP000179334">
    <property type="component" value="Unassembled WGS sequence"/>
</dbReference>
<keyword evidence="3" id="KW-0238">DNA-binding</keyword>
<dbReference type="SUPFAM" id="SSF46785">
    <property type="entry name" value="Winged helix' DNA-binding domain"/>
    <property type="match status" value="1"/>
</dbReference>